<comment type="caution">
    <text evidence="1">The sequence shown here is derived from an EMBL/GenBank/DDBJ whole genome shotgun (WGS) entry which is preliminary data.</text>
</comment>
<dbReference type="RefSeq" id="WP_138194274.1">
    <property type="nucleotide sequence ID" value="NZ_VCIW01000006.1"/>
</dbReference>
<dbReference type="AlphaFoldDB" id="A0A5R9GD68"/>
<name>A0A5R9GD68_9BACL</name>
<gene>
    <name evidence="1" type="ORF">FE782_11675</name>
</gene>
<proteinExistence type="predicted"/>
<keyword evidence="1" id="KW-0489">Methyltransferase</keyword>
<sequence length="135" mass="15013">MEMTESLTKQLNMVFGKLSEELANLSSGIVFVQIRSNVIGKFGIRHDPFETSKTRPFQGTSGLTESQRNDFRRMAIQALGHKVGWTHGEIQFEFAVRQGKLRLSITFESNYNMSNLLPKFDLGGGWGGAGEIEGA</sequence>
<dbReference type="GO" id="GO:0032259">
    <property type="term" value="P:methylation"/>
    <property type="evidence" value="ECO:0007669"/>
    <property type="project" value="UniProtKB-KW"/>
</dbReference>
<keyword evidence="1" id="KW-0808">Transferase</keyword>
<dbReference type="GO" id="GO:0008168">
    <property type="term" value="F:methyltransferase activity"/>
    <property type="evidence" value="ECO:0007669"/>
    <property type="project" value="UniProtKB-KW"/>
</dbReference>
<protein>
    <submittedName>
        <fullName evidence="1">O-methyltransferase</fullName>
    </submittedName>
</protein>
<dbReference type="EMBL" id="VCIW01000006">
    <property type="protein sequence ID" value="TLS52030.1"/>
    <property type="molecule type" value="Genomic_DNA"/>
</dbReference>
<evidence type="ECO:0000313" key="2">
    <source>
        <dbReference type="Proteomes" id="UP000309676"/>
    </source>
</evidence>
<dbReference type="Proteomes" id="UP000309676">
    <property type="component" value="Unassembled WGS sequence"/>
</dbReference>
<accession>A0A5R9GD68</accession>
<organism evidence="1 2">
    <name type="scientific">Paenibacillus antri</name>
    <dbReference type="NCBI Taxonomy" id="2582848"/>
    <lineage>
        <taxon>Bacteria</taxon>
        <taxon>Bacillati</taxon>
        <taxon>Bacillota</taxon>
        <taxon>Bacilli</taxon>
        <taxon>Bacillales</taxon>
        <taxon>Paenibacillaceae</taxon>
        <taxon>Paenibacillus</taxon>
    </lineage>
</organism>
<dbReference type="OrthoDB" id="2649617at2"/>
<keyword evidence="2" id="KW-1185">Reference proteome</keyword>
<evidence type="ECO:0000313" key="1">
    <source>
        <dbReference type="EMBL" id="TLS52030.1"/>
    </source>
</evidence>
<reference evidence="1 2" key="1">
    <citation type="submission" date="2019-05" db="EMBL/GenBank/DDBJ databases">
        <authorList>
            <person name="Narsing Rao M.P."/>
            <person name="Li W.J."/>
        </authorList>
    </citation>
    <scope>NUCLEOTIDE SEQUENCE [LARGE SCALE GENOMIC DNA]</scope>
    <source>
        <strain evidence="1 2">SYSU_K30003</strain>
    </source>
</reference>